<organism evidence="2">
    <name type="scientific">Tetraselmis sp. GSL018</name>
    <dbReference type="NCBI Taxonomy" id="582737"/>
    <lineage>
        <taxon>Eukaryota</taxon>
        <taxon>Viridiplantae</taxon>
        <taxon>Chlorophyta</taxon>
        <taxon>core chlorophytes</taxon>
        <taxon>Chlorodendrophyceae</taxon>
        <taxon>Chlorodendrales</taxon>
        <taxon>Chlorodendraceae</taxon>
        <taxon>Tetraselmis</taxon>
    </lineage>
</organism>
<feature type="region of interest" description="Disordered" evidence="1">
    <location>
        <begin position="50"/>
        <end position="72"/>
    </location>
</feature>
<protein>
    <submittedName>
        <fullName evidence="2">Uncharacterized protein</fullName>
    </submittedName>
</protein>
<feature type="region of interest" description="Disordered" evidence="1">
    <location>
        <begin position="1"/>
        <end position="30"/>
    </location>
</feature>
<feature type="non-terminal residue" evidence="2">
    <location>
        <position position="1"/>
    </location>
</feature>
<evidence type="ECO:0000256" key="1">
    <source>
        <dbReference type="SAM" id="MobiDB-lite"/>
    </source>
</evidence>
<dbReference type="EMBL" id="GBEZ01026586">
    <property type="protein sequence ID" value="JAC60636.1"/>
    <property type="molecule type" value="Transcribed_RNA"/>
</dbReference>
<sequence length="98" mass="10261">PVPSSPPIPFPSSANRAAPPPPACTASGYPTPRPTSSFVFPLFPLSPIQPPTFSLGQEASPPSPNRPAPSHLRSAAFWGTAPRRSVLAIACPMRMCQS</sequence>
<evidence type="ECO:0000313" key="2">
    <source>
        <dbReference type="EMBL" id="JAC60636.1"/>
    </source>
</evidence>
<feature type="non-terminal residue" evidence="2">
    <location>
        <position position="98"/>
    </location>
</feature>
<proteinExistence type="predicted"/>
<reference evidence="2" key="1">
    <citation type="submission" date="2014-05" db="EMBL/GenBank/DDBJ databases">
        <title>The transcriptome of the halophilic microalga Tetraselmis sp. GSL018 isolated from the Great Salt Lake, Utah.</title>
        <authorList>
            <person name="Jinkerson R.E."/>
            <person name="D'Adamo S."/>
            <person name="Posewitz M.C."/>
        </authorList>
    </citation>
    <scope>NUCLEOTIDE SEQUENCE</scope>
    <source>
        <strain evidence="2">GSL018</strain>
    </source>
</reference>
<name>A0A061QQN0_9CHLO</name>
<dbReference type="AlphaFoldDB" id="A0A061QQN0"/>
<feature type="compositionally biased region" description="Pro residues" evidence="1">
    <location>
        <begin position="1"/>
        <end position="10"/>
    </location>
</feature>
<accession>A0A061QQN0</accession>
<gene>
    <name evidence="2" type="ORF">TSPGSL018_28449</name>
</gene>